<dbReference type="OrthoDB" id="418245at2759"/>
<dbReference type="PROSITE" id="PS00615">
    <property type="entry name" value="C_TYPE_LECTIN_1"/>
    <property type="match status" value="1"/>
</dbReference>
<evidence type="ECO:0000259" key="2">
    <source>
        <dbReference type="PROSITE" id="PS50041"/>
    </source>
</evidence>
<organism evidence="3">
    <name type="scientific">Capitella teleta</name>
    <name type="common">Polychaete worm</name>
    <dbReference type="NCBI Taxonomy" id="283909"/>
    <lineage>
        <taxon>Eukaryota</taxon>
        <taxon>Metazoa</taxon>
        <taxon>Spiralia</taxon>
        <taxon>Lophotrochozoa</taxon>
        <taxon>Annelida</taxon>
        <taxon>Polychaeta</taxon>
        <taxon>Sedentaria</taxon>
        <taxon>Scolecida</taxon>
        <taxon>Capitellidae</taxon>
        <taxon>Capitella</taxon>
    </lineage>
</organism>
<dbReference type="InterPro" id="IPR001304">
    <property type="entry name" value="C-type_lectin-like"/>
</dbReference>
<sequence>CEEGWHYDRTGGNCYMINENVLSWEVARTHCMAFKGDLASITGPDDKAFIRELTMSSTSSVFWIGGNEINQSSGWTWSDGSPFSFLDWDVGKPDNSVDPEWCIETLKVRNSQWNDQDCSKQLPSICQKKCKHCVLIFMFNTGMCTK</sequence>
<dbReference type="InterPro" id="IPR050111">
    <property type="entry name" value="C-type_lectin/snaclec_domain"/>
</dbReference>
<dbReference type="PROSITE" id="PS50041">
    <property type="entry name" value="C_TYPE_LECTIN_2"/>
    <property type="match status" value="1"/>
</dbReference>
<feature type="non-terminal residue" evidence="3">
    <location>
        <position position="1"/>
    </location>
</feature>
<dbReference type="EMBL" id="KB309875">
    <property type="protein sequence ID" value="ELT93099.1"/>
    <property type="molecule type" value="Genomic_DNA"/>
</dbReference>
<dbReference type="AlphaFoldDB" id="R7THA5"/>
<gene>
    <name evidence="3" type="ORF">CAPTEDRAFT_117025</name>
</gene>
<evidence type="ECO:0000313" key="5">
    <source>
        <dbReference type="Proteomes" id="UP000014760"/>
    </source>
</evidence>
<reference evidence="3 5" key="2">
    <citation type="journal article" date="2013" name="Nature">
        <title>Insights into bilaterian evolution from three spiralian genomes.</title>
        <authorList>
            <person name="Simakov O."/>
            <person name="Marletaz F."/>
            <person name="Cho S.J."/>
            <person name="Edsinger-Gonzales E."/>
            <person name="Havlak P."/>
            <person name="Hellsten U."/>
            <person name="Kuo D.H."/>
            <person name="Larsson T."/>
            <person name="Lv J."/>
            <person name="Arendt D."/>
            <person name="Savage R."/>
            <person name="Osoegawa K."/>
            <person name="de Jong P."/>
            <person name="Grimwood J."/>
            <person name="Chapman J.A."/>
            <person name="Shapiro H."/>
            <person name="Aerts A."/>
            <person name="Otillar R.P."/>
            <person name="Terry A.Y."/>
            <person name="Boore J.L."/>
            <person name="Grigoriev I.V."/>
            <person name="Lindberg D.R."/>
            <person name="Seaver E.C."/>
            <person name="Weisblat D.A."/>
            <person name="Putnam N.H."/>
            <person name="Rokhsar D.S."/>
        </authorList>
    </citation>
    <scope>NUCLEOTIDE SEQUENCE</scope>
    <source>
        <strain evidence="3 5">I ESC-2004</strain>
    </source>
</reference>
<reference evidence="4" key="3">
    <citation type="submission" date="2015-06" db="UniProtKB">
        <authorList>
            <consortium name="EnsemblMetazoa"/>
        </authorList>
    </citation>
    <scope>IDENTIFICATION</scope>
</reference>
<name>R7THA5_CAPTE</name>
<dbReference type="FunCoup" id="R7THA5">
    <property type="interactions" value="6"/>
</dbReference>
<dbReference type="STRING" id="283909.R7THA5"/>
<dbReference type="SUPFAM" id="SSF56436">
    <property type="entry name" value="C-type lectin-like"/>
    <property type="match status" value="1"/>
</dbReference>
<evidence type="ECO:0000256" key="1">
    <source>
        <dbReference type="ARBA" id="ARBA00023157"/>
    </source>
</evidence>
<dbReference type="InterPro" id="IPR018378">
    <property type="entry name" value="C-type_lectin_CS"/>
</dbReference>
<dbReference type="Proteomes" id="UP000014760">
    <property type="component" value="Unassembled WGS sequence"/>
</dbReference>
<accession>R7THA5</accession>
<dbReference type="PANTHER" id="PTHR22803">
    <property type="entry name" value="MANNOSE, PHOSPHOLIPASE, LECTIN RECEPTOR RELATED"/>
    <property type="match status" value="1"/>
</dbReference>
<feature type="domain" description="C-type lectin" evidence="2">
    <location>
        <begin position="10"/>
        <end position="127"/>
    </location>
</feature>
<reference evidence="5" key="1">
    <citation type="submission" date="2012-12" db="EMBL/GenBank/DDBJ databases">
        <authorList>
            <person name="Hellsten U."/>
            <person name="Grimwood J."/>
            <person name="Chapman J.A."/>
            <person name="Shapiro H."/>
            <person name="Aerts A."/>
            <person name="Otillar R.P."/>
            <person name="Terry A.Y."/>
            <person name="Boore J.L."/>
            <person name="Simakov O."/>
            <person name="Marletaz F."/>
            <person name="Cho S.-J."/>
            <person name="Edsinger-Gonzales E."/>
            <person name="Havlak P."/>
            <person name="Kuo D.-H."/>
            <person name="Larsson T."/>
            <person name="Lv J."/>
            <person name="Arendt D."/>
            <person name="Savage R."/>
            <person name="Osoegawa K."/>
            <person name="de Jong P."/>
            <person name="Lindberg D.R."/>
            <person name="Seaver E.C."/>
            <person name="Weisblat D.A."/>
            <person name="Putnam N.H."/>
            <person name="Grigoriev I.V."/>
            <person name="Rokhsar D.S."/>
        </authorList>
    </citation>
    <scope>NUCLEOTIDE SEQUENCE</scope>
    <source>
        <strain evidence="5">I ESC-2004</strain>
    </source>
</reference>
<keyword evidence="1" id="KW-1015">Disulfide bond</keyword>
<dbReference type="OMA" id="SINCAYQ"/>
<proteinExistence type="predicted"/>
<evidence type="ECO:0000313" key="3">
    <source>
        <dbReference type="EMBL" id="ELT93099.1"/>
    </source>
</evidence>
<dbReference type="HOGENOM" id="CLU_049894_10_3_1"/>
<dbReference type="SMART" id="SM00034">
    <property type="entry name" value="CLECT"/>
    <property type="match status" value="1"/>
</dbReference>
<dbReference type="EMBL" id="AMQN01012970">
    <property type="status" value="NOT_ANNOTATED_CDS"/>
    <property type="molecule type" value="Genomic_DNA"/>
</dbReference>
<dbReference type="InterPro" id="IPR016187">
    <property type="entry name" value="CTDL_fold"/>
</dbReference>
<dbReference type="Pfam" id="PF00059">
    <property type="entry name" value="Lectin_C"/>
    <property type="match status" value="1"/>
</dbReference>
<dbReference type="InterPro" id="IPR016186">
    <property type="entry name" value="C-type_lectin-like/link_sf"/>
</dbReference>
<dbReference type="Gene3D" id="3.10.100.10">
    <property type="entry name" value="Mannose-Binding Protein A, subunit A"/>
    <property type="match status" value="1"/>
</dbReference>
<keyword evidence="5" id="KW-1185">Reference proteome</keyword>
<dbReference type="EnsemblMetazoa" id="CapteT117025">
    <property type="protein sequence ID" value="CapteP117025"/>
    <property type="gene ID" value="CapteG117025"/>
</dbReference>
<dbReference type="CDD" id="cd00037">
    <property type="entry name" value="CLECT"/>
    <property type="match status" value="1"/>
</dbReference>
<evidence type="ECO:0000313" key="4">
    <source>
        <dbReference type="EnsemblMetazoa" id="CapteP117025"/>
    </source>
</evidence>
<protein>
    <recommendedName>
        <fullName evidence="2">C-type lectin domain-containing protein</fullName>
    </recommendedName>
</protein>